<reference evidence="1" key="2">
    <citation type="journal article" date="2015" name="Data Brief">
        <title>Shoot transcriptome of the giant reed, Arundo donax.</title>
        <authorList>
            <person name="Barrero R.A."/>
            <person name="Guerrero F.D."/>
            <person name="Moolhuijzen P."/>
            <person name="Goolsby J.A."/>
            <person name="Tidwell J."/>
            <person name="Bellgard S.E."/>
            <person name="Bellgard M.I."/>
        </authorList>
    </citation>
    <scope>NUCLEOTIDE SEQUENCE</scope>
    <source>
        <tissue evidence="1">Shoot tissue taken approximately 20 cm above the soil surface</tissue>
    </source>
</reference>
<accession>A0A0A9A9W7</accession>
<proteinExistence type="predicted"/>
<evidence type="ECO:0000313" key="1">
    <source>
        <dbReference type="EMBL" id="JAD43847.1"/>
    </source>
</evidence>
<dbReference type="EMBL" id="GBRH01254048">
    <property type="protein sequence ID" value="JAD43847.1"/>
    <property type="molecule type" value="Transcribed_RNA"/>
</dbReference>
<name>A0A0A9A9W7_ARUDO</name>
<protein>
    <submittedName>
        <fullName evidence="1">Uncharacterized protein</fullName>
    </submittedName>
</protein>
<reference evidence="1" key="1">
    <citation type="submission" date="2014-09" db="EMBL/GenBank/DDBJ databases">
        <authorList>
            <person name="Magalhaes I.L.F."/>
            <person name="Oliveira U."/>
            <person name="Santos F.R."/>
            <person name="Vidigal T.H.D.A."/>
            <person name="Brescovit A.D."/>
            <person name="Santos A.J."/>
        </authorList>
    </citation>
    <scope>NUCLEOTIDE SEQUENCE</scope>
    <source>
        <tissue evidence="1">Shoot tissue taken approximately 20 cm above the soil surface</tissue>
    </source>
</reference>
<organism evidence="1">
    <name type="scientific">Arundo donax</name>
    <name type="common">Giant reed</name>
    <name type="synonym">Donax arundinaceus</name>
    <dbReference type="NCBI Taxonomy" id="35708"/>
    <lineage>
        <taxon>Eukaryota</taxon>
        <taxon>Viridiplantae</taxon>
        <taxon>Streptophyta</taxon>
        <taxon>Embryophyta</taxon>
        <taxon>Tracheophyta</taxon>
        <taxon>Spermatophyta</taxon>
        <taxon>Magnoliopsida</taxon>
        <taxon>Liliopsida</taxon>
        <taxon>Poales</taxon>
        <taxon>Poaceae</taxon>
        <taxon>PACMAD clade</taxon>
        <taxon>Arundinoideae</taxon>
        <taxon>Arundineae</taxon>
        <taxon>Arundo</taxon>
    </lineage>
</organism>
<sequence length="12" mass="1321">MCTVHNSVFVAL</sequence>